<feature type="region of interest" description="Disordered" evidence="3">
    <location>
        <begin position="23"/>
        <end position="42"/>
    </location>
</feature>
<organism evidence="6">
    <name type="scientific">Taenia asiatica</name>
    <name type="common">Asian tapeworm</name>
    <dbReference type="NCBI Taxonomy" id="60517"/>
    <lineage>
        <taxon>Eukaryota</taxon>
        <taxon>Metazoa</taxon>
        <taxon>Spiralia</taxon>
        <taxon>Lophotrochozoa</taxon>
        <taxon>Platyhelminthes</taxon>
        <taxon>Cestoda</taxon>
        <taxon>Eucestoda</taxon>
        <taxon>Cyclophyllidea</taxon>
        <taxon>Taeniidae</taxon>
        <taxon>Taenia</taxon>
    </lineage>
</organism>
<dbReference type="SUPFAM" id="SSF52047">
    <property type="entry name" value="RNI-like"/>
    <property type="match status" value="1"/>
</dbReference>
<dbReference type="EMBL" id="UYRS01018299">
    <property type="protein sequence ID" value="VDK31828.1"/>
    <property type="molecule type" value="Genomic_DNA"/>
</dbReference>
<proteinExistence type="predicted"/>
<dbReference type="Pfam" id="PF13516">
    <property type="entry name" value="LRR_6"/>
    <property type="match status" value="1"/>
</dbReference>
<dbReference type="OrthoDB" id="120976at2759"/>
<evidence type="ECO:0000313" key="6">
    <source>
        <dbReference type="WBParaSite" id="TASK_0000345001-mRNA-1"/>
    </source>
</evidence>
<dbReference type="PANTHER" id="PTHR24106">
    <property type="entry name" value="NACHT, LRR AND CARD DOMAINS-CONTAINING"/>
    <property type="match status" value="1"/>
</dbReference>
<evidence type="ECO:0000256" key="1">
    <source>
        <dbReference type="ARBA" id="ARBA00022614"/>
    </source>
</evidence>
<evidence type="ECO:0000256" key="3">
    <source>
        <dbReference type="SAM" id="MobiDB-lite"/>
    </source>
</evidence>
<dbReference type="WBParaSite" id="TASK_0000345001-mRNA-1">
    <property type="protein sequence ID" value="TASK_0000345001-mRNA-1"/>
    <property type="gene ID" value="TASK_0000345001"/>
</dbReference>
<reference evidence="6" key="1">
    <citation type="submission" date="2016-04" db="UniProtKB">
        <authorList>
            <consortium name="WormBaseParasite"/>
        </authorList>
    </citation>
    <scope>IDENTIFICATION</scope>
</reference>
<keyword evidence="5" id="KW-1185">Reference proteome</keyword>
<dbReference type="Proteomes" id="UP000282613">
    <property type="component" value="Unassembled WGS sequence"/>
</dbReference>
<evidence type="ECO:0000256" key="2">
    <source>
        <dbReference type="ARBA" id="ARBA00022737"/>
    </source>
</evidence>
<dbReference type="InterPro" id="IPR001611">
    <property type="entry name" value="Leu-rich_rpt"/>
</dbReference>
<dbReference type="Gene3D" id="3.80.10.10">
    <property type="entry name" value="Ribonuclease Inhibitor"/>
    <property type="match status" value="1"/>
</dbReference>
<dbReference type="InterPro" id="IPR032675">
    <property type="entry name" value="LRR_dom_sf"/>
</dbReference>
<protein>
    <submittedName>
        <fullName evidence="6">Ribonuclease inhibitor</fullName>
    </submittedName>
</protein>
<dbReference type="AlphaFoldDB" id="A0A0R3W158"/>
<dbReference type="SMART" id="SM00368">
    <property type="entry name" value="LRR_RI"/>
    <property type="match status" value="3"/>
</dbReference>
<reference evidence="4 5" key="2">
    <citation type="submission" date="2018-11" db="EMBL/GenBank/DDBJ databases">
        <authorList>
            <consortium name="Pathogen Informatics"/>
        </authorList>
    </citation>
    <scope>NUCLEOTIDE SEQUENCE [LARGE SCALE GENOMIC DNA]</scope>
</reference>
<keyword evidence="1" id="KW-0433">Leucine-rich repeat</keyword>
<keyword evidence="2" id="KW-0677">Repeat</keyword>
<dbReference type="STRING" id="60517.A0A0R3W158"/>
<evidence type="ECO:0000313" key="5">
    <source>
        <dbReference type="Proteomes" id="UP000282613"/>
    </source>
</evidence>
<sequence length="486" mass="54787">MLVPIISMPWASLAGTKNCGPKWPSVPATKARPKPAKSNKPDSPLVKLLKSVYKDYERICNEFNCSMCPKIKETLRRGISEEVIIRTFVMDPKDRRNVEYWDDKKFVEWFQSGHEETQLKKKGKTKKGLKGEKPLARLLPLIDALRNNRYLQIKELYVWSVYLEYSDMLCLGSMVAKGNYELSYIELIDCFINQKAIDAFAPNVNYTKTLRDLILDFNEFGDSGCYALCEGLKSCRWLIRLSVCFCGLNKQSGIWLGNLIAETSIRELFLDGNNLEAEGATALLTQLAEAAYLEGKERERLKAEKMAAEVAQAQAARKRIDLDAPLAESEKHANENANTVNNLNSENVPVNTYTQERKNKRKGAKMPPCGPQITHLHMAENSINSIGRGGSFAPARCMQLLKTQVHLKLSDLHIIAYSKDLQEVDIFGNDIGQVAGRIVLEGILARKDNNLPRIGVRVTHLINQDTYDMIRKLAPKPKGKKKRGGK</sequence>
<name>A0A0R3W158_TAEAS</name>
<evidence type="ECO:0000313" key="4">
    <source>
        <dbReference type="EMBL" id="VDK31828.1"/>
    </source>
</evidence>
<accession>A0A0R3W158</accession>
<dbReference type="InterPro" id="IPR051261">
    <property type="entry name" value="NLR"/>
</dbReference>
<gene>
    <name evidence="4" type="ORF">TASK_LOCUS3451</name>
</gene>